<evidence type="ECO:0000313" key="4">
    <source>
        <dbReference type="EMBL" id="HHI49563.1"/>
    </source>
</evidence>
<name>A0A7J3V1P4_9CREN</name>
<evidence type="ECO:0000256" key="1">
    <source>
        <dbReference type="ARBA" id="ARBA00007888"/>
    </source>
</evidence>
<protein>
    <submittedName>
        <fullName evidence="4">Hydrogenase formation protein HypD</fullName>
    </submittedName>
</protein>
<gene>
    <name evidence="4" type="primary">hypD</name>
    <name evidence="4" type="ORF">ENL91_05265</name>
</gene>
<comment type="similarity">
    <text evidence="1">Belongs to the HypD family.</text>
</comment>
<dbReference type="GO" id="GO:0051604">
    <property type="term" value="P:protein maturation"/>
    <property type="evidence" value="ECO:0007669"/>
    <property type="project" value="TreeGrafter"/>
</dbReference>
<dbReference type="PIRSF" id="PIRSF005622">
    <property type="entry name" value="Hydrgn_mat_hypD"/>
    <property type="match status" value="1"/>
</dbReference>
<dbReference type="Pfam" id="PF01924">
    <property type="entry name" value="HypD"/>
    <property type="match status" value="1"/>
</dbReference>
<dbReference type="InterPro" id="IPR042243">
    <property type="entry name" value="HypD_1"/>
</dbReference>
<dbReference type="NCBIfam" id="TIGR00075">
    <property type="entry name" value="hypD"/>
    <property type="match status" value="1"/>
</dbReference>
<dbReference type="Gene3D" id="3.40.50.11750">
    <property type="entry name" value="HypD, alpha/beta domain 1"/>
    <property type="match status" value="2"/>
</dbReference>
<dbReference type="EMBL" id="DRVT01000056">
    <property type="protein sequence ID" value="HHI49563.1"/>
    <property type="molecule type" value="Genomic_DNA"/>
</dbReference>
<reference evidence="4" key="1">
    <citation type="journal article" date="2020" name="mSystems">
        <title>Genome- and Community-Level Interaction Insights into Carbon Utilization and Element Cycling Functions of Hydrothermarchaeota in Hydrothermal Sediment.</title>
        <authorList>
            <person name="Zhou Z."/>
            <person name="Liu Y."/>
            <person name="Xu W."/>
            <person name="Pan J."/>
            <person name="Luo Z.H."/>
            <person name="Li M."/>
        </authorList>
    </citation>
    <scope>NUCLEOTIDE SEQUENCE [LARGE SCALE GENOMIC DNA]</scope>
    <source>
        <strain evidence="4">SpSt-1038</strain>
    </source>
</reference>
<dbReference type="InterPro" id="IPR042244">
    <property type="entry name" value="HypD_2_sf"/>
</dbReference>
<accession>A0A7J3V1P4</accession>
<dbReference type="GO" id="GO:0051539">
    <property type="term" value="F:4 iron, 4 sulfur cluster binding"/>
    <property type="evidence" value="ECO:0007669"/>
    <property type="project" value="TreeGrafter"/>
</dbReference>
<dbReference type="InterPro" id="IPR002780">
    <property type="entry name" value="Hyd_form_HypD"/>
</dbReference>
<keyword evidence="2" id="KW-0479">Metal-binding</keyword>
<organism evidence="4">
    <name type="scientific">Candidatus Methanosuratincola petrocarbonis</name>
    <name type="common">ex Vanwonterghem et al. 2016</name>
    <dbReference type="NCBI Taxonomy" id="1867261"/>
    <lineage>
        <taxon>Archaea</taxon>
        <taxon>Thermoproteota</taxon>
        <taxon>Methanosuratincolia</taxon>
        <taxon>Candidatus Methanomethylicales</taxon>
        <taxon>Candidatus Methanomethylicaceae</taxon>
        <taxon>Candidatus Methanosuratincola (ex Vanwonterghem et al. 2016)</taxon>
    </lineage>
</organism>
<dbReference type="GO" id="GO:0070025">
    <property type="term" value="F:carbon monoxide binding"/>
    <property type="evidence" value="ECO:0007669"/>
    <property type="project" value="TreeGrafter"/>
</dbReference>
<keyword evidence="3" id="KW-0408">Iron</keyword>
<dbReference type="PANTHER" id="PTHR30149:SF0">
    <property type="entry name" value="HYDROGENASE MATURATION FACTOR HYPD"/>
    <property type="match status" value="1"/>
</dbReference>
<dbReference type="Gene3D" id="6.10.20.100">
    <property type="match status" value="1"/>
</dbReference>
<proteinExistence type="inferred from homology"/>
<evidence type="ECO:0000256" key="3">
    <source>
        <dbReference type="ARBA" id="ARBA00023004"/>
    </source>
</evidence>
<dbReference type="AlphaFoldDB" id="A0A7J3V1P4"/>
<dbReference type="PANTHER" id="PTHR30149">
    <property type="entry name" value="HYDROGENASE PROTEIN ASSEMBLY PROTEIN HYPD"/>
    <property type="match status" value="1"/>
</dbReference>
<dbReference type="GO" id="GO:0005506">
    <property type="term" value="F:iron ion binding"/>
    <property type="evidence" value="ECO:0007669"/>
    <property type="project" value="TreeGrafter"/>
</dbReference>
<evidence type="ECO:0000256" key="2">
    <source>
        <dbReference type="ARBA" id="ARBA00022723"/>
    </source>
</evidence>
<sequence>MSPAPSLKDEAVVSLFSKYRDRDLVIKIAERIAEAAGGDPLRIMHVCGTHEWAITHNGLRDLLPEGVQVVAGPGCPVCVTPGGEIDALCRLALEQGVAVTTFGDVLRVPGYKWSLAEAKASGADIRVVYGISDAIRMARQETARDFVHFAIGFETTAPTTAIEVIKGPPGNFSVFASHKLIPPAMEYLLESGAGIDGFICPGHVSTIIGADAYRDLAARYAKPMAVAGFEPLDIMLAILNIALQRKRGVAEVYNEYARAVRGPGNKVALRAMEKAFKVTDAYWRGIGMIPGSGLGLREDYIKYDTAAKYGIAASGGERMPEGCSCGEVLLGTLRPEECPLFGRGCNPEQPVGPCMVSIEGTCAIAFKYSDLKLRSRRP</sequence>
<comment type="caution">
    <text evidence="4">The sequence shown here is derived from an EMBL/GenBank/DDBJ whole genome shotgun (WGS) entry which is preliminary data.</text>
</comment>